<proteinExistence type="inferred from homology"/>
<dbReference type="PANTHER" id="PTHR47944:SF4">
    <property type="entry name" value="OS09G0441700 PROTEIN"/>
    <property type="match status" value="1"/>
</dbReference>
<dbReference type="GO" id="GO:0020037">
    <property type="term" value="F:heme binding"/>
    <property type="evidence" value="ECO:0007669"/>
    <property type="project" value="InterPro"/>
</dbReference>
<accession>A0A822YYS8</accession>
<gene>
    <name evidence="6" type="ORF">HUJ06_008328</name>
</gene>
<dbReference type="GO" id="GO:0004497">
    <property type="term" value="F:monooxygenase activity"/>
    <property type="evidence" value="ECO:0007669"/>
    <property type="project" value="InterPro"/>
</dbReference>
<evidence type="ECO:0000256" key="2">
    <source>
        <dbReference type="ARBA" id="ARBA00022617"/>
    </source>
</evidence>
<protein>
    <submittedName>
        <fullName evidence="6">Uncharacterized protein</fullName>
    </submittedName>
</protein>
<evidence type="ECO:0000256" key="4">
    <source>
        <dbReference type="ARBA" id="ARBA00023002"/>
    </source>
</evidence>
<name>A0A822YYS8_NELNU</name>
<dbReference type="GO" id="GO:0016705">
    <property type="term" value="F:oxidoreductase activity, acting on paired donors, with incorporation or reduction of molecular oxygen"/>
    <property type="evidence" value="ECO:0007669"/>
    <property type="project" value="InterPro"/>
</dbReference>
<dbReference type="GO" id="GO:0005506">
    <property type="term" value="F:iron ion binding"/>
    <property type="evidence" value="ECO:0007669"/>
    <property type="project" value="InterPro"/>
</dbReference>
<organism evidence="6 7">
    <name type="scientific">Nelumbo nucifera</name>
    <name type="common">Sacred lotus</name>
    <dbReference type="NCBI Taxonomy" id="4432"/>
    <lineage>
        <taxon>Eukaryota</taxon>
        <taxon>Viridiplantae</taxon>
        <taxon>Streptophyta</taxon>
        <taxon>Embryophyta</taxon>
        <taxon>Tracheophyta</taxon>
        <taxon>Spermatophyta</taxon>
        <taxon>Magnoliopsida</taxon>
        <taxon>Proteales</taxon>
        <taxon>Nelumbonaceae</taxon>
        <taxon>Nelumbo</taxon>
    </lineage>
</organism>
<keyword evidence="7" id="KW-1185">Reference proteome</keyword>
<comment type="caution">
    <text evidence="6">The sequence shown here is derived from an EMBL/GenBank/DDBJ whole genome shotgun (WGS) entry which is preliminary data.</text>
</comment>
<keyword evidence="2" id="KW-0349">Heme</keyword>
<dbReference type="EMBL" id="DUZY01000004">
    <property type="protein sequence ID" value="DAD37687.1"/>
    <property type="molecule type" value="Genomic_DNA"/>
</dbReference>
<evidence type="ECO:0000256" key="1">
    <source>
        <dbReference type="ARBA" id="ARBA00010617"/>
    </source>
</evidence>
<evidence type="ECO:0000256" key="5">
    <source>
        <dbReference type="ARBA" id="ARBA00023004"/>
    </source>
</evidence>
<dbReference type="PANTHER" id="PTHR47944">
    <property type="entry name" value="CYTOCHROME P450 98A9"/>
    <property type="match status" value="1"/>
</dbReference>
<dbReference type="SUPFAM" id="SSF48264">
    <property type="entry name" value="Cytochrome P450"/>
    <property type="match status" value="1"/>
</dbReference>
<dbReference type="AlphaFoldDB" id="A0A822YYS8"/>
<evidence type="ECO:0000313" key="6">
    <source>
        <dbReference type="EMBL" id="DAD37687.1"/>
    </source>
</evidence>
<dbReference type="Proteomes" id="UP000607653">
    <property type="component" value="Unassembled WGS sequence"/>
</dbReference>
<reference evidence="6 7" key="1">
    <citation type="journal article" date="2020" name="Mol. Biol. Evol.">
        <title>Distinct Expression and Methylation Patterns for Genes with Different Fates following a Single Whole-Genome Duplication in Flowering Plants.</title>
        <authorList>
            <person name="Shi T."/>
            <person name="Rahmani R.S."/>
            <person name="Gugger P.F."/>
            <person name="Wang M."/>
            <person name="Li H."/>
            <person name="Zhang Y."/>
            <person name="Li Z."/>
            <person name="Wang Q."/>
            <person name="Van de Peer Y."/>
            <person name="Marchal K."/>
            <person name="Chen J."/>
        </authorList>
    </citation>
    <scope>NUCLEOTIDE SEQUENCE [LARGE SCALE GENOMIC DNA]</scope>
    <source>
        <tissue evidence="6">Leaf</tissue>
    </source>
</reference>
<evidence type="ECO:0000256" key="3">
    <source>
        <dbReference type="ARBA" id="ARBA00022723"/>
    </source>
</evidence>
<keyword evidence="4" id="KW-0560">Oxidoreductase</keyword>
<evidence type="ECO:0000313" key="7">
    <source>
        <dbReference type="Proteomes" id="UP000607653"/>
    </source>
</evidence>
<sequence length="127" mass="14768">MDHWTIFDLGVLMLSPRMTSRSSVKYFSDRMNEVFASRPRTLAAVNLAYECGEVALAPLGSQWKRMRRICMEHLLSIKRLESFADHRAREAHHLVEDVYDRSQTGKPVNLDKSWELFHEQCDNNVAT</sequence>
<comment type="similarity">
    <text evidence="1">Belongs to the cytochrome P450 family.</text>
</comment>
<keyword evidence="5" id="KW-0408">Iron</keyword>
<dbReference type="Gene3D" id="1.10.630.10">
    <property type="entry name" value="Cytochrome P450"/>
    <property type="match status" value="1"/>
</dbReference>
<dbReference type="InterPro" id="IPR036396">
    <property type="entry name" value="Cyt_P450_sf"/>
</dbReference>
<keyword evidence="3" id="KW-0479">Metal-binding</keyword>